<comment type="caution">
    <text evidence="1">The sequence shown here is derived from an EMBL/GenBank/DDBJ whole genome shotgun (WGS) entry which is preliminary data.</text>
</comment>
<gene>
    <name evidence="1" type="ORF">Ptr86124_006276</name>
</gene>
<protein>
    <submittedName>
        <fullName evidence="1">Uncharacterized protein</fullName>
    </submittedName>
</protein>
<dbReference type="Proteomes" id="UP000249757">
    <property type="component" value="Unassembled WGS sequence"/>
</dbReference>
<evidence type="ECO:0000313" key="2">
    <source>
        <dbReference type="Proteomes" id="UP000249757"/>
    </source>
</evidence>
<reference evidence="2" key="1">
    <citation type="journal article" date="2022" name="Microb. Genom.">
        <title>A global pangenome for the wheat fungal pathogen Pyrenophora tritici-repentis and prediction of effector protein structural homology.</title>
        <authorList>
            <person name="Moolhuijzen P.M."/>
            <person name="See P.T."/>
            <person name="Shi G."/>
            <person name="Powell H.R."/>
            <person name="Cockram J."/>
            <person name="Jorgensen L.N."/>
            <person name="Benslimane H."/>
            <person name="Strelkov S.E."/>
            <person name="Turner J."/>
            <person name="Liu Z."/>
            <person name="Moffat C.S."/>
        </authorList>
    </citation>
    <scope>NUCLEOTIDE SEQUENCE [LARGE SCALE GENOMIC DNA]</scope>
</reference>
<accession>A0A2W1EQF0</accession>
<sequence>MDARLWLTPTPWNGRKKQKDRKVDADLVIADGRAGVDEAHVTDAEFRSRSHAHGSLSSLLFPSIGLYRHMDRQFVNGGLLDMILSPFSFLSFLPMSFSTARGQLKPGSNSC</sequence>
<proteinExistence type="predicted"/>
<organism evidence="1 2">
    <name type="scientific">Pyrenophora tritici-repentis</name>
    <dbReference type="NCBI Taxonomy" id="45151"/>
    <lineage>
        <taxon>Eukaryota</taxon>
        <taxon>Fungi</taxon>
        <taxon>Dikarya</taxon>
        <taxon>Ascomycota</taxon>
        <taxon>Pezizomycotina</taxon>
        <taxon>Dothideomycetes</taxon>
        <taxon>Pleosporomycetidae</taxon>
        <taxon>Pleosporales</taxon>
        <taxon>Pleosporineae</taxon>
        <taxon>Pleosporaceae</taxon>
        <taxon>Pyrenophora</taxon>
    </lineage>
</organism>
<dbReference type="AlphaFoldDB" id="A0A2W1EQF0"/>
<dbReference type="EMBL" id="NRDI02000007">
    <property type="protein sequence ID" value="KAI1514953.1"/>
    <property type="molecule type" value="Genomic_DNA"/>
</dbReference>
<keyword evidence="2" id="KW-1185">Reference proteome</keyword>
<evidence type="ECO:0000313" key="1">
    <source>
        <dbReference type="EMBL" id="KAI1514953.1"/>
    </source>
</evidence>
<name>A0A2W1EQF0_9PLEO</name>